<keyword evidence="2" id="KW-1185">Reference proteome</keyword>
<proteinExistence type="predicted"/>
<evidence type="ECO:0000313" key="1">
    <source>
        <dbReference type="EMBL" id="KAJ6828144.1"/>
    </source>
</evidence>
<protein>
    <submittedName>
        <fullName evidence="1">Proline-rich receptor-like protein kinase PERK2</fullName>
    </submittedName>
</protein>
<gene>
    <name evidence="1" type="ORF">M6B38_365635</name>
</gene>
<dbReference type="AlphaFoldDB" id="A0AAX6GHG2"/>
<name>A0AAX6GHG2_IRIPA</name>
<dbReference type="Proteomes" id="UP001140949">
    <property type="component" value="Unassembled WGS sequence"/>
</dbReference>
<keyword evidence="1" id="KW-0808">Transferase</keyword>
<evidence type="ECO:0000313" key="2">
    <source>
        <dbReference type="Proteomes" id="UP001140949"/>
    </source>
</evidence>
<dbReference type="GO" id="GO:0016301">
    <property type="term" value="F:kinase activity"/>
    <property type="evidence" value="ECO:0007669"/>
    <property type="project" value="UniProtKB-KW"/>
</dbReference>
<reference evidence="1" key="2">
    <citation type="submission" date="2023-04" db="EMBL/GenBank/DDBJ databases">
        <authorList>
            <person name="Bruccoleri R.E."/>
            <person name="Oakeley E.J."/>
            <person name="Faust A.-M."/>
            <person name="Dessus-Babus S."/>
            <person name="Altorfer M."/>
            <person name="Burckhardt D."/>
            <person name="Oertli M."/>
            <person name="Naumann U."/>
            <person name="Petersen F."/>
            <person name="Wong J."/>
        </authorList>
    </citation>
    <scope>NUCLEOTIDE SEQUENCE</scope>
    <source>
        <strain evidence="1">GSM-AAB239-AS_SAM_17_03QT</strain>
        <tissue evidence="1">Leaf</tissue>
    </source>
</reference>
<keyword evidence="1" id="KW-0675">Receptor</keyword>
<dbReference type="EMBL" id="JANAVB010019794">
    <property type="protein sequence ID" value="KAJ6828144.1"/>
    <property type="molecule type" value="Genomic_DNA"/>
</dbReference>
<sequence length="63" mass="6307">MSVLDASPASPLAGVPLPQAPRPVDPCIEPCSPLCGAPLASVLRAGPMAQAAVPIVRNPRSVP</sequence>
<reference evidence="1" key="1">
    <citation type="journal article" date="2023" name="GigaByte">
        <title>Genome assembly of the bearded iris, Iris pallida Lam.</title>
        <authorList>
            <person name="Bruccoleri R.E."/>
            <person name="Oakeley E.J."/>
            <person name="Faust A.M.E."/>
            <person name="Altorfer M."/>
            <person name="Dessus-Babus S."/>
            <person name="Burckhardt D."/>
            <person name="Oertli M."/>
            <person name="Naumann U."/>
            <person name="Petersen F."/>
            <person name="Wong J."/>
        </authorList>
    </citation>
    <scope>NUCLEOTIDE SEQUENCE</scope>
    <source>
        <strain evidence="1">GSM-AAB239-AS_SAM_17_03QT</strain>
    </source>
</reference>
<accession>A0AAX6GHG2</accession>
<organism evidence="1 2">
    <name type="scientific">Iris pallida</name>
    <name type="common">Sweet iris</name>
    <dbReference type="NCBI Taxonomy" id="29817"/>
    <lineage>
        <taxon>Eukaryota</taxon>
        <taxon>Viridiplantae</taxon>
        <taxon>Streptophyta</taxon>
        <taxon>Embryophyta</taxon>
        <taxon>Tracheophyta</taxon>
        <taxon>Spermatophyta</taxon>
        <taxon>Magnoliopsida</taxon>
        <taxon>Liliopsida</taxon>
        <taxon>Asparagales</taxon>
        <taxon>Iridaceae</taxon>
        <taxon>Iridoideae</taxon>
        <taxon>Irideae</taxon>
        <taxon>Iris</taxon>
    </lineage>
</organism>
<keyword evidence="1" id="KW-0418">Kinase</keyword>
<comment type="caution">
    <text evidence="1">The sequence shown here is derived from an EMBL/GenBank/DDBJ whole genome shotgun (WGS) entry which is preliminary data.</text>
</comment>